<feature type="transmembrane region" description="Helical" evidence="2">
    <location>
        <begin position="28"/>
        <end position="49"/>
    </location>
</feature>
<keyword evidence="2" id="KW-0812">Transmembrane</keyword>
<gene>
    <name evidence="3" type="ORF">EDC65_0052</name>
</gene>
<protein>
    <submittedName>
        <fullName evidence="3">Uncharacterized protein</fullName>
    </submittedName>
</protein>
<evidence type="ECO:0000256" key="2">
    <source>
        <dbReference type="SAM" id="Phobius"/>
    </source>
</evidence>
<reference evidence="3 4" key="1">
    <citation type="submission" date="2018-11" db="EMBL/GenBank/DDBJ databases">
        <title>Genomic Encyclopedia of Type Strains, Phase IV (KMG-IV): sequencing the most valuable type-strain genomes for metagenomic binning, comparative biology and taxonomic classification.</title>
        <authorList>
            <person name="Goeker M."/>
        </authorList>
    </citation>
    <scope>NUCLEOTIDE SEQUENCE [LARGE SCALE GENOMIC DNA]</scope>
    <source>
        <strain evidence="3 4">DSM 5900</strain>
    </source>
</reference>
<sequence length="99" mass="11072">MTDGMRLDGVPAAPPPAKPTRPRRVPLVRLRSLVWLAVIGSVVVANYLYGTPYLRFEYSFTGSSERPVYHRCVYLGFNGFRVVTDGHCPPFRLFDGGGR</sequence>
<evidence type="ECO:0000256" key="1">
    <source>
        <dbReference type="SAM" id="MobiDB-lite"/>
    </source>
</evidence>
<evidence type="ECO:0000313" key="4">
    <source>
        <dbReference type="Proteomes" id="UP000278222"/>
    </source>
</evidence>
<evidence type="ECO:0000313" key="3">
    <source>
        <dbReference type="EMBL" id="ROQ03369.1"/>
    </source>
</evidence>
<keyword evidence="2" id="KW-0472">Membrane</keyword>
<feature type="region of interest" description="Disordered" evidence="1">
    <location>
        <begin position="1"/>
        <end position="22"/>
    </location>
</feature>
<accession>A0A3N1MJ59</accession>
<dbReference type="RefSeq" id="WP_123687696.1">
    <property type="nucleotide sequence ID" value="NZ_AP019700.1"/>
</dbReference>
<keyword evidence="4" id="KW-1185">Reference proteome</keyword>
<dbReference type="Proteomes" id="UP000278222">
    <property type="component" value="Unassembled WGS sequence"/>
</dbReference>
<keyword evidence="2" id="KW-1133">Transmembrane helix</keyword>
<proteinExistence type="predicted"/>
<organism evidence="3 4">
    <name type="scientific">Stella humosa</name>
    <dbReference type="NCBI Taxonomy" id="94"/>
    <lineage>
        <taxon>Bacteria</taxon>
        <taxon>Pseudomonadati</taxon>
        <taxon>Pseudomonadota</taxon>
        <taxon>Alphaproteobacteria</taxon>
        <taxon>Rhodospirillales</taxon>
        <taxon>Stellaceae</taxon>
        <taxon>Stella</taxon>
    </lineage>
</organism>
<dbReference type="EMBL" id="RJKX01000001">
    <property type="protein sequence ID" value="ROQ03369.1"/>
    <property type="molecule type" value="Genomic_DNA"/>
</dbReference>
<dbReference type="AlphaFoldDB" id="A0A3N1MJ59"/>
<name>A0A3N1MJ59_9PROT</name>
<comment type="caution">
    <text evidence="3">The sequence shown here is derived from an EMBL/GenBank/DDBJ whole genome shotgun (WGS) entry which is preliminary data.</text>
</comment>